<feature type="transmembrane region" description="Helical" evidence="1">
    <location>
        <begin position="397"/>
        <end position="419"/>
    </location>
</feature>
<name>G2TR16_HEYCO</name>
<feature type="transmembrane region" description="Helical" evidence="1">
    <location>
        <begin position="431"/>
        <end position="451"/>
    </location>
</feature>
<keyword evidence="1" id="KW-1133">Transmembrane helix</keyword>
<protein>
    <recommendedName>
        <fullName evidence="4">O-antigen polymerase</fullName>
    </recommendedName>
</protein>
<feature type="transmembrane region" description="Helical" evidence="1">
    <location>
        <begin position="186"/>
        <end position="207"/>
    </location>
</feature>
<feature type="transmembrane region" description="Helical" evidence="1">
    <location>
        <begin position="285"/>
        <end position="310"/>
    </location>
</feature>
<reference evidence="2 3" key="1">
    <citation type="journal article" date="2011" name="Stand. Genomic Sci.">
        <title>Complete Genome Sequence of a thermotolerant sporogenic lactic acid bacterium, Bacillus coagulans strain 36D1.</title>
        <authorList>
            <person name="Rhee M.S."/>
            <person name="Moritz B.E."/>
            <person name="Xie G."/>
            <person name="Glavina Del Rio T."/>
            <person name="Dalin E."/>
            <person name="Tice H."/>
            <person name="Bruce D."/>
            <person name="Goodwin L."/>
            <person name="Chertkov O."/>
            <person name="Brettin T."/>
            <person name="Han C."/>
            <person name="Detter C."/>
            <person name="Pitluck S."/>
            <person name="Land M.L."/>
            <person name="Patel M."/>
            <person name="Ou M."/>
            <person name="Harbrucker R."/>
            <person name="Ingram L.O."/>
            <person name="Shanmugam K.T."/>
        </authorList>
    </citation>
    <scope>NUCLEOTIDE SEQUENCE [LARGE SCALE GENOMIC DNA]</scope>
    <source>
        <strain evidence="2 3">36D1</strain>
    </source>
</reference>
<feature type="transmembrane region" description="Helical" evidence="1">
    <location>
        <begin position="12"/>
        <end position="34"/>
    </location>
</feature>
<feature type="transmembrane region" description="Helical" evidence="1">
    <location>
        <begin position="316"/>
        <end position="336"/>
    </location>
</feature>
<dbReference type="EMBL" id="CP003056">
    <property type="protein sequence ID" value="AEP00092.1"/>
    <property type="molecule type" value="Genomic_DNA"/>
</dbReference>
<feature type="transmembrane region" description="Helical" evidence="1">
    <location>
        <begin position="40"/>
        <end position="59"/>
    </location>
</feature>
<dbReference type="eggNOG" id="ENOG5030DRY">
    <property type="taxonomic scope" value="Bacteria"/>
</dbReference>
<gene>
    <name evidence="2" type="ORF">Bcoa_0874</name>
</gene>
<evidence type="ECO:0000256" key="1">
    <source>
        <dbReference type="SAM" id="Phobius"/>
    </source>
</evidence>
<dbReference type="HOGENOM" id="CLU_570684_0_0_9"/>
<feature type="transmembrane region" description="Helical" evidence="1">
    <location>
        <begin position="457"/>
        <end position="473"/>
    </location>
</feature>
<feature type="transmembrane region" description="Helical" evidence="1">
    <location>
        <begin position="66"/>
        <end position="89"/>
    </location>
</feature>
<feature type="transmembrane region" description="Helical" evidence="1">
    <location>
        <begin position="245"/>
        <end position="273"/>
    </location>
</feature>
<evidence type="ECO:0008006" key="4">
    <source>
        <dbReference type="Google" id="ProtNLM"/>
    </source>
</evidence>
<accession>G2TR16</accession>
<feature type="transmembrane region" description="Helical" evidence="1">
    <location>
        <begin position="130"/>
        <end position="149"/>
    </location>
</feature>
<organism evidence="2 3">
    <name type="scientific">Heyndrickxia coagulans 36D1</name>
    <dbReference type="NCBI Taxonomy" id="345219"/>
    <lineage>
        <taxon>Bacteria</taxon>
        <taxon>Bacillati</taxon>
        <taxon>Bacillota</taxon>
        <taxon>Bacilli</taxon>
        <taxon>Bacillales</taxon>
        <taxon>Bacillaceae</taxon>
        <taxon>Heyndrickxia</taxon>
    </lineage>
</organism>
<dbReference type="OrthoDB" id="2854355at2"/>
<dbReference type="AlphaFoldDB" id="G2TR16"/>
<feature type="transmembrane region" description="Helical" evidence="1">
    <location>
        <begin position="101"/>
        <end position="118"/>
    </location>
</feature>
<sequence length="478" mass="55733">MQFITNSNYVRYDRLLVLYLLILLMPHVLLYLLIANLSNVLIPFSFLVIYSLFISYLFINYNAPIYLFYHLVFLIAFQNILAGIGMSIFNVQTSGYNIKLLMIYKEIYAVIILGLLFLKYKIKLYKYEKIIFPLLLWVIVSYFFSDINVENKLYYSRQFLILFVSYFLGRYLYLAIKGNDYKIKSFIRLVLLMGFFAVAVGFFFLILNNDLYIWKDWFNIGFIMEAKGTAYTDYPDFRTSLGPYYLYRMFSFFFDAINLSYFILVSICCSFLFKSKYIIFIRLFLFVGLILTFGKGALGILILVSIWLIFLFKFKLNPKLFLFIYLSFIFLAFLFIEGSSFRSSIGVHIAGFISPLINSIHFPLGNGIGSGGVYYAMSHNIRAWNLTDMGAESLIGSLIYQLGYPGLLLYFIFFIGFIKKLLNKAYQGNKINFNYILFSGIIFSVFLISFFQEATLGLNYTGILIIISSFMLEKTHLE</sequence>
<feature type="transmembrane region" description="Helical" evidence="1">
    <location>
        <begin position="356"/>
        <end position="377"/>
    </location>
</feature>
<evidence type="ECO:0000313" key="2">
    <source>
        <dbReference type="EMBL" id="AEP00092.1"/>
    </source>
</evidence>
<keyword evidence="1" id="KW-0472">Membrane</keyword>
<feature type="transmembrane region" description="Helical" evidence="1">
    <location>
        <begin position="155"/>
        <end position="174"/>
    </location>
</feature>
<proteinExistence type="predicted"/>
<dbReference type="Proteomes" id="UP000009283">
    <property type="component" value="Chromosome"/>
</dbReference>
<evidence type="ECO:0000313" key="3">
    <source>
        <dbReference type="Proteomes" id="UP000009283"/>
    </source>
</evidence>
<dbReference type="KEGG" id="bag:Bcoa_0874"/>
<keyword evidence="1" id="KW-0812">Transmembrane</keyword>